<feature type="compositionally biased region" description="Pro residues" evidence="1">
    <location>
        <begin position="16"/>
        <end position="29"/>
    </location>
</feature>
<gene>
    <name evidence="2" type="ORF">LHJ74_11175</name>
</gene>
<proteinExistence type="predicted"/>
<dbReference type="SUPFAM" id="SSF81995">
    <property type="entry name" value="beta-sandwich domain of Sec23/24"/>
    <property type="match status" value="1"/>
</dbReference>
<evidence type="ECO:0000313" key="3">
    <source>
        <dbReference type="Proteomes" id="UP001156389"/>
    </source>
</evidence>
<feature type="compositionally biased region" description="Low complexity" evidence="1">
    <location>
        <begin position="41"/>
        <end position="58"/>
    </location>
</feature>
<protein>
    <submittedName>
        <fullName evidence="2">Uncharacterized protein</fullName>
    </submittedName>
</protein>
<feature type="region of interest" description="Disordered" evidence="1">
    <location>
        <begin position="1"/>
        <end position="89"/>
    </location>
</feature>
<accession>A0ABT2JRG0</accession>
<comment type="caution">
    <text evidence="2">The sequence shown here is derived from an EMBL/GenBank/DDBJ whole genome shotgun (WGS) entry which is preliminary data.</text>
</comment>
<keyword evidence="3" id="KW-1185">Reference proteome</keyword>
<evidence type="ECO:0000256" key="1">
    <source>
        <dbReference type="SAM" id="MobiDB-lite"/>
    </source>
</evidence>
<name>A0ABT2JRG0_9ACTN</name>
<dbReference type="Proteomes" id="UP001156389">
    <property type="component" value="Unassembled WGS sequence"/>
</dbReference>
<feature type="compositionally biased region" description="Pro residues" evidence="1">
    <location>
        <begin position="1"/>
        <end position="10"/>
    </location>
</feature>
<dbReference type="RefSeq" id="WP_260217759.1">
    <property type="nucleotide sequence ID" value="NZ_JAJAGO010000004.1"/>
</dbReference>
<reference evidence="2 3" key="1">
    <citation type="submission" date="2021-10" db="EMBL/GenBank/DDBJ databases">
        <title>Streptomyces gossypii sp. nov., isolated from soil collected from cotton field.</title>
        <authorList>
            <person name="Ge X."/>
            <person name="Chen X."/>
            <person name="Liu W."/>
        </authorList>
    </citation>
    <scope>NUCLEOTIDE SEQUENCE [LARGE SCALE GENOMIC DNA]</scope>
    <source>
        <strain evidence="2 3">N2-109</strain>
    </source>
</reference>
<dbReference type="EMBL" id="JAJAGO010000004">
    <property type="protein sequence ID" value="MCT2590465.1"/>
    <property type="molecule type" value="Genomic_DNA"/>
</dbReference>
<evidence type="ECO:0000313" key="2">
    <source>
        <dbReference type="EMBL" id="MCT2590465.1"/>
    </source>
</evidence>
<organism evidence="2 3">
    <name type="scientific">Streptomyces gossypii</name>
    <dbReference type="NCBI Taxonomy" id="2883101"/>
    <lineage>
        <taxon>Bacteria</taxon>
        <taxon>Bacillati</taxon>
        <taxon>Actinomycetota</taxon>
        <taxon>Actinomycetes</taxon>
        <taxon>Kitasatosporales</taxon>
        <taxon>Streptomycetaceae</taxon>
        <taxon>Streptomyces</taxon>
    </lineage>
</organism>
<feature type="compositionally biased region" description="Pro residues" evidence="1">
    <location>
        <begin position="59"/>
        <end position="75"/>
    </location>
</feature>
<sequence>MSYNQPPPGPYGQQPPQQPNPYGQQPPQPGYGYPQQPQPGQPQYGQPQPGQQPYGQPQPGQPPYGQPPQGQPPYGQPGMPQGPQGGGGKGKTIGIVVGALIVVGAIVGGALAFTGGGDDDEGGGGKVASDGKKYKLITPATVAGEYKKAAPSSSSSSDMMDDETLTDLKDFGFKDGKGVEQTYEAGSSMQKKQINFAGAWGETDDPEAVLDAAFAKIAEGAAEDPDTADGGKAELVGDPTEQNPAGFENGVMKCQNVKFTAPPSSQSPVDEFSMPLCMWADNSTIAWTLQADTASILSGKETTLADAAATTHKVREDTRVETS</sequence>